<gene>
    <name evidence="1" type="ORF">GO755_25880</name>
</gene>
<comment type="caution">
    <text evidence="1">The sequence shown here is derived from an EMBL/GenBank/DDBJ whole genome shotgun (WGS) entry which is preliminary data.</text>
</comment>
<dbReference type="RefSeq" id="WP_157588208.1">
    <property type="nucleotide sequence ID" value="NZ_WPIN01000011.1"/>
</dbReference>
<organism evidence="1 2">
    <name type="scientific">Spirosoma arboris</name>
    <dbReference type="NCBI Taxonomy" id="2682092"/>
    <lineage>
        <taxon>Bacteria</taxon>
        <taxon>Pseudomonadati</taxon>
        <taxon>Bacteroidota</taxon>
        <taxon>Cytophagia</taxon>
        <taxon>Cytophagales</taxon>
        <taxon>Cytophagaceae</taxon>
        <taxon>Spirosoma</taxon>
    </lineage>
</organism>
<accession>A0A7K1SI95</accession>
<reference evidence="1 2" key="1">
    <citation type="submission" date="2019-12" db="EMBL/GenBank/DDBJ databases">
        <title>Spirosoma sp. HMF4905 genome sequencing and assembly.</title>
        <authorList>
            <person name="Kang H."/>
            <person name="Cha I."/>
            <person name="Kim H."/>
            <person name="Joh K."/>
        </authorList>
    </citation>
    <scope>NUCLEOTIDE SEQUENCE [LARGE SCALE GENOMIC DNA]</scope>
    <source>
        <strain evidence="1 2">HMF4905</strain>
    </source>
</reference>
<evidence type="ECO:0000313" key="1">
    <source>
        <dbReference type="EMBL" id="MVM33493.1"/>
    </source>
</evidence>
<protein>
    <submittedName>
        <fullName evidence="1">Uncharacterized protein</fullName>
    </submittedName>
</protein>
<dbReference type="EMBL" id="WPIN01000011">
    <property type="protein sequence ID" value="MVM33493.1"/>
    <property type="molecule type" value="Genomic_DNA"/>
</dbReference>
<evidence type="ECO:0000313" key="2">
    <source>
        <dbReference type="Proteomes" id="UP000436006"/>
    </source>
</evidence>
<proteinExistence type="predicted"/>
<keyword evidence="2" id="KW-1185">Reference proteome</keyword>
<dbReference type="Proteomes" id="UP000436006">
    <property type="component" value="Unassembled WGS sequence"/>
</dbReference>
<dbReference type="AlphaFoldDB" id="A0A7K1SI95"/>
<sequence>MSQQPLIIPKQPVLKPAQDFFQLRREGIGFIEQMGSRFWTDYNLHDSGITLHESLCYALTDVAYRIGWDIKDILTTEPPTTPPDPSRQLYPDQAFFTAREILTINPCTPDDFRRLLIDLDQIRNAWISSKKCACDLHYYAWCEKDQLTLSYQKPTDPLLQPVQVDPTGLYEVLLELEADPELGDLNDRKIEYAYAIFDDDGERHPVKLELRFPNWELQQWDEWDVLLKNKAVFADETNPPTFKLLKFNRSKTDSTSFDQTPAGNKLLQNNWRSLFYASYEIEPVAGGKTITIENVSVRIYSDTFVKNQATVADLMNQLGNSTPTGAIWRYCRKLLNVAESVKAAKRALQCFRNLDEDFCRVKGVEVEDVSVCADVEVRPDADIERIQAEIWFQIDQYMNPPVLFYSLKELMDNGEAVEDIFNGPKLKNGFIKSDDLAAAQLKTVLRTSDIINRLMDIEGVVAVNDLMLAKYDSEGNVVKGAADPTQVGTSLNFDANKSSARWQLFMSSQHQPRLYFNQSNFLFYKNGLPFQPRLDEASDTLTQLRGEAEQPKFNISTTDDSVGEDLLPPAGTYRRLDDYFPVQYTLPVTYGIGPEGLPARSTPLRKAQAKQLKAYLMVFEQLLGNAFAQVTNTASLFSLNPASNQTYFSRLFGEDDIQGWDELVNTDPATGLTAATLQSMVETVPEFEERRNRFLDHLMARFGEQFGDYAFLLTNLQGEQVAQEHLIGDKISFLKAYPTISHDRGRAFNQQKNLTDPANVPGLKRRISLLLGYPDLTFSWAFSGPAEGPFIIDHYQLKDKNNTVWLEGPLAVNEALKEEATRKAWQQFRDILKRMIQPDAYQRTAESGQFRLTVTADNGDLLGQYPNLFTTEAEVQPIETELVNWSSNERAILAEHLLLRPKFPGDALYPACAEGDCGTCGDEDPYSFRLTFVMPGWIEPFSENMEMRRFANTTIQQETPSHLLPKICWIGNDGFIENPCDPVITKLADLLETTGKTAGGTRPSEQEACTCAQAIYAAFSKVFHAWYADKTLLFFHADSLKTALTTVFTTNLKAADIACTTVLEDALWADVLGMMVTYFQQIALSGWQFERFENVWQAWLGANAAIDWTEQHLQENVEAILTSNVVGSGASLSRDQQAKLCQRATAILSNYGMDFYAWMAGNIRSGLAFSELDFSTFAPRALQLGTDFTFTANTVTALSALLSERYASYMEVSYRLWMVVDLLSKLRNTYPGATLHDCDDGSDQNPVRLGSTALGNYPIKKS</sequence>
<name>A0A7K1SI95_9BACT</name>